<dbReference type="NCBIfam" id="NF040493">
    <property type="entry name" value="TA_anti_VapB"/>
    <property type="match status" value="1"/>
</dbReference>
<proteinExistence type="predicted"/>
<sequence>MQIPLDNPQTIHLPYSARFDEHVTHVNVRVVGNERIISPANQVWDSFFLSGNTASADFMAERETAVQPERDGLHG</sequence>
<name>A0ABS1BUD1_9NEIS</name>
<dbReference type="EMBL" id="JAEHNZ010000003">
    <property type="protein sequence ID" value="MBK0396904.1"/>
    <property type="molecule type" value="Genomic_DNA"/>
</dbReference>
<gene>
    <name evidence="1" type="ORF">JDW22_10050</name>
</gene>
<organism evidence="1 2">
    <name type="scientific">Kingella bonacorsii</name>
    <dbReference type="NCBI Taxonomy" id="2796361"/>
    <lineage>
        <taxon>Bacteria</taxon>
        <taxon>Pseudomonadati</taxon>
        <taxon>Pseudomonadota</taxon>
        <taxon>Betaproteobacteria</taxon>
        <taxon>Neisseriales</taxon>
        <taxon>Neisseriaceae</taxon>
        <taxon>Kingella</taxon>
    </lineage>
</organism>
<protein>
    <submittedName>
        <fullName evidence="1">AbrB/MazE/SpoVT family DNA-binding domain-containing protein</fullName>
    </submittedName>
</protein>
<dbReference type="RefSeq" id="WP_200522945.1">
    <property type="nucleotide sequence ID" value="NZ_JAEHNZ010000003.1"/>
</dbReference>
<comment type="caution">
    <text evidence="1">The sequence shown here is derived from an EMBL/GenBank/DDBJ whole genome shotgun (WGS) entry which is preliminary data.</text>
</comment>
<dbReference type="Proteomes" id="UP000614058">
    <property type="component" value="Unassembled WGS sequence"/>
</dbReference>
<dbReference type="GO" id="GO:0003677">
    <property type="term" value="F:DNA binding"/>
    <property type="evidence" value="ECO:0007669"/>
    <property type="project" value="UniProtKB-KW"/>
</dbReference>
<dbReference type="InterPro" id="IPR047976">
    <property type="entry name" value="Anti_VapB2-like"/>
</dbReference>
<dbReference type="Gene3D" id="2.10.260.10">
    <property type="match status" value="1"/>
</dbReference>
<keyword evidence="2" id="KW-1185">Reference proteome</keyword>
<reference evidence="1 2" key="1">
    <citation type="journal article" date="2021" name="Pathogens">
        <title>Isolation and Characterization of Kingella bonacorsii sp. nov., A Novel Kingella Species Detected in a Stable Periodontitis Subject.</title>
        <authorList>
            <person name="Antezack A."/>
            <person name="Boxberger M."/>
            <person name="Rolland C."/>
            <person name="Monnet-Corti V."/>
            <person name="La Scola B."/>
        </authorList>
    </citation>
    <scope>NUCLEOTIDE SEQUENCE [LARGE SCALE GENOMIC DNA]</scope>
    <source>
        <strain evidence="1 2">Marseille-Q4569</strain>
    </source>
</reference>
<keyword evidence="1" id="KW-0238">DNA-binding</keyword>
<evidence type="ECO:0000313" key="1">
    <source>
        <dbReference type="EMBL" id="MBK0396904.1"/>
    </source>
</evidence>
<evidence type="ECO:0000313" key="2">
    <source>
        <dbReference type="Proteomes" id="UP000614058"/>
    </source>
</evidence>
<accession>A0ABS1BUD1</accession>